<proteinExistence type="predicted"/>
<evidence type="ECO:0000313" key="2">
    <source>
        <dbReference type="EMBL" id="WAQ83056.1"/>
    </source>
</evidence>
<dbReference type="GeneID" id="77808285"/>
<reference evidence="2" key="1">
    <citation type="submission" date="2022-10" db="EMBL/GenBank/DDBJ databases">
        <title>Puccinia triticina Genome sequencing and assembly.</title>
        <authorList>
            <person name="Li C."/>
        </authorList>
    </citation>
    <scope>NUCLEOTIDE SEQUENCE</scope>
    <source>
        <strain evidence="2">Pt15</strain>
    </source>
</reference>
<name>A0ABY7CCV3_9BASI</name>
<feature type="compositionally biased region" description="Polar residues" evidence="1">
    <location>
        <begin position="1"/>
        <end position="33"/>
    </location>
</feature>
<evidence type="ECO:0000256" key="1">
    <source>
        <dbReference type="SAM" id="MobiDB-lite"/>
    </source>
</evidence>
<organism evidence="2 3">
    <name type="scientific">Puccinia triticina</name>
    <dbReference type="NCBI Taxonomy" id="208348"/>
    <lineage>
        <taxon>Eukaryota</taxon>
        <taxon>Fungi</taxon>
        <taxon>Dikarya</taxon>
        <taxon>Basidiomycota</taxon>
        <taxon>Pucciniomycotina</taxon>
        <taxon>Pucciniomycetes</taxon>
        <taxon>Pucciniales</taxon>
        <taxon>Pucciniaceae</taxon>
        <taxon>Puccinia</taxon>
    </lineage>
</organism>
<protein>
    <submittedName>
        <fullName evidence="2">Uncharacterized protein</fullName>
    </submittedName>
</protein>
<evidence type="ECO:0000313" key="3">
    <source>
        <dbReference type="Proteomes" id="UP001164743"/>
    </source>
</evidence>
<dbReference type="EMBL" id="CP110423">
    <property type="protein sequence ID" value="WAQ83056.1"/>
    <property type="molecule type" value="Genomic_DNA"/>
</dbReference>
<dbReference type="Proteomes" id="UP001164743">
    <property type="component" value="Chromosome 3A"/>
</dbReference>
<accession>A0ABY7CCV3</accession>
<feature type="region of interest" description="Disordered" evidence="1">
    <location>
        <begin position="1"/>
        <end position="50"/>
    </location>
</feature>
<gene>
    <name evidence="2" type="ORF">PtA15_3A423</name>
</gene>
<keyword evidence="3" id="KW-1185">Reference proteome</keyword>
<sequence length="206" mass="22930">MYHSTSTLVSHGYSPNNECQLSIPNSTAARPTLSSSSPARQKSSSEDIINPKLAACTGRNLTNSTNSTFNIQDLSFNPLMTQEDSNLNLDNPILTPIGHDGEADQAVNRTEDAEDAEVHLDTLSGELMEEIAEMELDALREKEALHTKVKRLPAYLKVEVANLYYEFQRSSTYLQSRIRYTPRSFICTSVKLFGRKEPPIITSFVG</sequence>
<dbReference type="RefSeq" id="XP_053018611.1">
    <property type="nucleotide sequence ID" value="XM_053167390.1"/>
</dbReference>